<dbReference type="Pfam" id="PF01032">
    <property type="entry name" value="FecCD"/>
    <property type="match status" value="1"/>
</dbReference>
<evidence type="ECO:0000256" key="6">
    <source>
        <dbReference type="ARBA" id="ARBA00022989"/>
    </source>
</evidence>
<evidence type="ECO:0000313" key="9">
    <source>
        <dbReference type="EMBL" id="KAA6302307.1"/>
    </source>
</evidence>
<feature type="transmembrane region" description="Helical" evidence="8">
    <location>
        <begin position="279"/>
        <end position="301"/>
    </location>
</feature>
<keyword evidence="6 8" id="KW-1133">Transmembrane helix</keyword>
<dbReference type="SUPFAM" id="SSF81345">
    <property type="entry name" value="ABC transporter involved in vitamin B12 uptake, BtuC"/>
    <property type="match status" value="1"/>
</dbReference>
<dbReference type="GO" id="GO:0033214">
    <property type="term" value="P:siderophore-iron import into cell"/>
    <property type="evidence" value="ECO:0007669"/>
    <property type="project" value="TreeGrafter"/>
</dbReference>
<keyword evidence="3" id="KW-0813">Transport</keyword>
<comment type="subcellular location">
    <subcellularLocation>
        <location evidence="1">Cell membrane</location>
        <topology evidence="1">Multi-pass membrane protein</topology>
    </subcellularLocation>
</comment>
<gene>
    <name evidence="9" type="ORF">EZS26_001420</name>
</gene>
<feature type="transmembrane region" description="Helical" evidence="8">
    <location>
        <begin position="146"/>
        <end position="170"/>
    </location>
</feature>
<feature type="transmembrane region" description="Helical" evidence="8">
    <location>
        <begin position="194"/>
        <end position="216"/>
    </location>
</feature>
<evidence type="ECO:0000256" key="5">
    <source>
        <dbReference type="ARBA" id="ARBA00022692"/>
    </source>
</evidence>
<evidence type="ECO:0000313" key="10">
    <source>
        <dbReference type="Proteomes" id="UP000324575"/>
    </source>
</evidence>
<feature type="transmembrane region" description="Helical" evidence="8">
    <location>
        <begin position="62"/>
        <end position="83"/>
    </location>
</feature>
<dbReference type="PANTHER" id="PTHR30472:SF41">
    <property type="entry name" value="TRANSPORT SYSTEM PERMEASE PROTEIN"/>
    <property type="match status" value="1"/>
</dbReference>
<evidence type="ECO:0000256" key="1">
    <source>
        <dbReference type="ARBA" id="ARBA00004651"/>
    </source>
</evidence>
<reference evidence="9 10" key="1">
    <citation type="submission" date="2019-03" db="EMBL/GenBank/DDBJ databases">
        <title>Single cell metagenomics reveals metabolic interactions within the superorganism composed of flagellate Streblomastix strix and complex community of Bacteroidetes bacteria on its surface.</title>
        <authorList>
            <person name="Treitli S.C."/>
            <person name="Kolisko M."/>
            <person name="Husnik F."/>
            <person name="Keeling P."/>
            <person name="Hampl V."/>
        </authorList>
    </citation>
    <scope>NUCLEOTIDE SEQUENCE [LARGE SCALE GENOMIC DNA]</scope>
    <source>
        <strain evidence="9">St1</strain>
    </source>
</reference>
<dbReference type="InterPro" id="IPR037294">
    <property type="entry name" value="ABC_BtuC-like"/>
</dbReference>
<dbReference type="AlphaFoldDB" id="A0A5M8P1J2"/>
<comment type="caution">
    <text evidence="9">The sequence shown here is derived from an EMBL/GenBank/DDBJ whole genome shotgun (WGS) entry which is preliminary data.</text>
</comment>
<evidence type="ECO:0000256" key="4">
    <source>
        <dbReference type="ARBA" id="ARBA00022475"/>
    </source>
</evidence>
<keyword evidence="4" id="KW-1003">Cell membrane</keyword>
<feature type="transmembrane region" description="Helical" evidence="8">
    <location>
        <begin position="6"/>
        <end position="27"/>
    </location>
</feature>
<organism evidence="9 10">
    <name type="scientific">Candidatus Ordinivivax streblomastigis</name>
    <dbReference type="NCBI Taxonomy" id="2540710"/>
    <lineage>
        <taxon>Bacteria</taxon>
        <taxon>Pseudomonadati</taxon>
        <taxon>Bacteroidota</taxon>
        <taxon>Bacteroidia</taxon>
        <taxon>Bacteroidales</taxon>
        <taxon>Candidatus Ordinivivax</taxon>
    </lineage>
</organism>
<dbReference type="PANTHER" id="PTHR30472">
    <property type="entry name" value="FERRIC ENTEROBACTIN TRANSPORT SYSTEM PERMEASE PROTEIN"/>
    <property type="match status" value="1"/>
</dbReference>
<dbReference type="CDD" id="cd06550">
    <property type="entry name" value="TM_ABC_iron-siderophores_like"/>
    <property type="match status" value="1"/>
</dbReference>
<keyword evidence="7 8" id="KW-0472">Membrane</keyword>
<comment type="similarity">
    <text evidence="2">Belongs to the binding-protein-dependent transport system permease family. FecCD subfamily.</text>
</comment>
<dbReference type="GO" id="GO:0005886">
    <property type="term" value="C:plasma membrane"/>
    <property type="evidence" value="ECO:0007669"/>
    <property type="project" value="UniProtKB-SubCell"/>
</dbReference>
<evidence type="ECO:0000256" key="8">
    <source>
        <dbReference type="SAM" id="Phobius"/>
    </source>
</evidence>
<keyword evidence="5 8" id="KW-0812">Transmembrane</keyword>
<evidence type="ECO:0000256" key="7">
    <source>
        <dbReference type="ARBA" id="ARBA00023136"/>
    </source>
</evidence>
<dbReference type="GO" id="GO:0022857">
    <property type="term" value="F:transmembrane transporter activity"/>
    <property type="evidence" value="ECO:0007669"/>
    <property type="project" value="InterPro"/>
</dbReference>
<dbReference type="Gene3D" id="1.10.3470.10">
    <property type="entry name" value="ABC transporter involved in vitamin B12 uptake, BtuC"/>
    <property type="match status" value="1"/>
</dbReference>
<sequence>MRTGTAAYWLIGGLAVAVLFLCSLFYGTISIPASAVMDIFLGRANESEAWTHIVLQSRLPQALTAMLAGSALAVSGLMLQTLFHNPLAGPDILGISNGANLGVAIVMLSAGGIVGAGFSVLFAAFGGALAVLVLILYFSTKIKNNILILIIGLMVGYLASSGISLLNALAASESIHSYVLWGLGSFSTVSQQQIPFFGITILLGLLASIVLIKPLNVLLLGERYAANLGIHIQQTRICILLITGLLTATVTAFCGPVSFIGLAVPHIARMVLSTSNQQLLLPATLVLGMVIALFCNLLTCLPFTNHLLPLNAVTPLLGAPVIIYVILKKPWL</sequence>
<evidence type="ECO:0000256" key="3">
    <source>
        <dbReference type="ARBA" id="ARBA00022448"/>
    </source>
</evidence>
<dbReference type="InterPro" id="IPR000522">
    <property type="entry name" value="ABC_transptr_permease_BtuC"/>
</dbReference>
<protein>
    <submittedName>
        <fullName evidence="9">Iron complex transport system permease protein</fullName>
    </submittedName>
</protein>
<dbReference type="EMBL" id="SNRX01000008">
    <property type="protein sequence ID" value="KAA6302307.1"/>
    <property type="molecule type" value="Genomic_DNA"/>
</dbReference>
<accession>A0A5M8P1J2</accession>
<dbReference type="Proteomes" id="UP000324575">
    <property type="component" value="Unassembled WGS sequence"/>
</dbReference>
<feature type="transmembrane region" description="Helical" evidence="8">
    <location>
        <begin position="103"/>
        <end position="134"/>
    </location>
</feature>
<proteinExistence type="inferred from homology"/>
<evidence type="ECO:0000256" key="2">
    <source>
        <dbReference type="ARBA" id="ARBA00007935"/>
    </source>
</evidence>
<feature type="transmembrane region" description="Helical" evidence="8">
    <location>
        <begin position="308"/>
        <end position="327"/>
    </location>
</feature>
<feature type="transmembrane region" description="Helical" evidence="8">
    <location>
        <begin position="237"/>
        <end position="259"/>
    </location>
</feature>
<name>A0A5M8P1J2_9BACT</name>